<evidence type="ECO:0000259" key="1">
    <source>
        <dbReference type="PROSITE" id="PS50995"/>
    </source>
</evidence>
<dbReference type="PANTHER" id="PTHR33164:SF43">
    <property type="entry name" value="HTH-TYPE TRANSCRIPTIONAL REPRESSOR YETL"/>
    <property type="match status" value="1"/>
</dbReference>
<accession>A0A9Q9MNQ0</accession>
<dbReference type="InterPro" id="IPR036388">
    <property type="entry name" value="WH-like_DNA-bd_sf"/>
</dbReference>
<proteinExistence type="predicted"/>
<gene>
    <name evidence="2" type="ORF">Daura_18520</name>
</gene>
<evidence type="ECO:0000313" key="2">
    <source>
        <dbReference type="EMBL" id="UWZ59621.1"/>
    </source>
</evidence>
<dbReference type="OrthoDB" id="9807800at2"/>
<dbReference type="EMBL" id="CP073767">
    <property type="protein sequence ID" value="UWZ59621.1"/>
    <property type="molecule type" value="Genomic_DNA"/>
</dbReference>
<dbReference type="GO" id="GO:0006950">
    <property type="term" value="P:response to stress"/>
    <property type="evidence" value="ECO:0007669"/>
    <property type="project" value="TreeGrafter"/>
</dbReference>
<dbReference type="InterPro" id="IPR039422">
    <property type="entry name" value="MarR/SlyA-like"/>
</dbReference>
<dbReference type="PROSITE" id="PS50995">
    <property type="entry name" value="HTH_MARR_2"/>
    <property type="match status" value="1"/>
</dbReference>
<keyword evidence="3" id="KW-1185">Reference proteome</keyword>
<evidence type="ECO:0000313" key="3">
    <source>
        <dbReference type="Proteomes" id="UP001058003"/>
    </source>
</evidence>
<dbReference type="AlphaFoldDB" id="A0A9Q9MNQ0"/>
<protein>
    <submittedName>
        <fullName evidence="2">MarR family transcriptional regulator</fullName>
    </submittedName>
</protein>
<dbReference type="Pfam" id="PF12802">
    <property type="entry name" value="MarR_2"/>
    <property type="match status" value="1"/>
</dbReference>
<dbReference type="SUPFAM" id="SSF46785">
    <property type="entry name" value="Winged helix' DNA-binding domain"/>
    <property type="match status" value="1"/>
</dbReference>
<dbReference type="PRINTS" id="PR00598">
    <property type="entry name" value="HTHMARR"/>
</dbReference>
<dbReference type="SMART" id="SM00347">
    <property type="entry name" value="HTH_MARR"/>
    <property type="match status" value="1"/>
</dbReference>
<dbReference type="InterPro" id="IPR000835">
    <property type="entry name" value="HTH_MarR-typ"/>
</dbReference>
<dbReference type="GO" id="GO:0003700">
    <property type="term" value="F:DNA-binding transcription factor activity"/>
    <property type="evidence" value="ECO:0007669"/>
    <property type="project" value="InterPro"/>
</dbReference>
<sequence>MGVLTRTGAEHDLSLTQLRVLGILRDRRLQVTELAAYLGLDKSTMSGLIDRAERRGLLARDKNPDDRRAVDVYMTDAGQQLTARLHEQIQRALTPMIDRLDAAQQRRLIELLDAASAVPSSRAERAG</sequence>
<dbReference type="Proteomes" id="UP001058003">
    <property type="component" value="Chromosome"/>
</dbReference>
<dbReference type="PANTHER" id="PTHR33164">
    <property type="entry name" value="TRANSCRIPTIONAL REGULATOR, MARR FAMILY"/>
    <property type="match status" value="1"/>
</dbReference>
<dbReference type="Gene3D" id="1.10.10.10">
    <property type="entry name" value="Winged helix-like DNA-binding domain superfamily/Winged helix DNA-binding domain"/>
    <property type="match status" value="1"/>
</dbReference>
<organism evidence="2 3">
    <name type="scientific">Dactylosporangium aurantiacum</name>
    <dbReference type="NCBI Taxonomy" id="35754"/>
    <lineage>
        <taxon>Bacteria</taxon>
        <taxon>Bacillati</taxon>
        <taxon>Actinomycetota</taxon>
        <taxon>Actinomycetes</taxon>
        <taxon>Micromonosporales</taxon>
        <taxon>Micromonosporaceae</taxon>
        <taxon>Dactylosporangium</taxon>
    </lineage>
</organism>
<dbReference type="KEGG" id="daur:Daura_18520"/>
<feature type="domain" description="HTH marR-type" evidence="1">
    <location>
        <begin position="1"/>
        <end position="117"/>
    </location>
</feature>
<name>A0A9Q9MNQ0_9ACTN</name>
<dbReference type="InterPro" id="IPR036390">
    <property type="entry name" value="WH_DNA-bd_sf"/>
</dbReference>
<reference evidence="2" key="1">
    <citation type="submission" date="2021-04" db="EMBL/GenBank/DDBJ databases">
        <title>Dactylosporangium aurantiacum NRRL B-8018 full assembly.</title>
        <authorList>
            <person name="Hartkoorn R.C."/>
            <person name="Beaudoing E."/>
            <person name="Hot D."/>
        </authorList>
    </citation>
    <scope>NUCLEOTIDE SEQUENCE</scope>
    <source>
        <strain evidence="2">NRRL B-8018</strain>
    </source>
</reference>